<dbReference type="PROSITE" id="PS51820">
    <property type="entry name" value="PA14"/>
    <property type="match status" value="1"/>
</dbReference>
<feature type="signal peptide" evidence="4">
    <location>
        <begin position="1"/>
        <end position="18"/>
    </location>
</feature>
<name>A0A934VKZ6_9BACT</name>
<evidence type="ECO:0000259" key="5">
    <source>
        <dbReference type="PROSITE" id="PS51820"/>
    </source>
</evidence>
<dbReference type="Pfam" id="PF00933">
    <property type="entry name" value="Glyco_hydro_3"/>
    <property type="match status" value="1"/>
</dbReference>
<dbReference type="Pfam" id="PF01915">
    <property type="entry name" value="Glyco_hydro_3_C"/>
    <property type="match status" value="1"/>
</dbReference>
<dbReference type="RefSeq" id="WP_200355437.1">
    <property type="nucleotide sequence ID" value="NZ_JAENIL010000016.1"/>
</dbReference>
<dbReference type="SMART" id="SM00758">
    <property type="entry name" value="PA14"/>
    <property type="match status" value="1"/>
</dbReference>
<comment type="caution">
    <text evidence="6">The sequence shown here is derived from an EMBL/GenBank/DDBJ whole genome shotgun (WGS) entry which is preliminary data.</text>
</comment>
<evidence type="ECO:0000256" key="1">
    <source>
        <dbReference type="ARBA" id="ARBA00005336"/>
    </source>
</evidence>
<dbReference type="SUPFAM" id="SSF51445">
    <property type="entry name" value="(Trans)glycosidases"/>
    <property type="match status" value="1"/>
</dbReference>
<feature type="domain" description="PA14" evidence="5">
    <location>
        <begin position="448"/>
        <end position="598"/>
    </location>
</feature>
<protein>
    <submittedName>
        <fullName evidence="6">Glycoside hydrolase family 3 C-terminal domain-containing protein</fullName>
    </submittedName>
</protein>
<dbReference type="GO" id="GO:0031222">
    <property type="term" value="P:arabinan catabolic process"/>
    <property type="evidence" value="ECO:0007669"/>
    <property type="project" value="TreeGrafter"/>
</dbReference>
<dbReference type="InterPro" id="IPR036962">
    <property type="entry name" value="Glyco_hydro_3_N_sf"/>
</dbReference>
<dbReference type="InterPro" id="IPR011658">
    <property type="entry name" value="PA14_dom"/>
</dbReference>
<dbReference type="InterPro" id="IPR026891">
    <property type="entry name" value="Fn3-like"/>
</dbReference>
<keyword evidence="7" id="KW-1185">Reference proteome</keyword>
<evidence type="ECO:0000313" key="6">
    <source>
        <dbReference type="EMBL" id="MBK1877221.1"/>
    </source>
</evidence>
<dbReference type="Gene3D" id="3.40.50.1700">
    <property type="entry name" value="Glycoside hydrolase family 3 C-terminal domain"/>
    <property type="match status" value="2"/>
</dbReference>
<dbReference type="InterPro" id="IPR037524">
    <property type="entry name" value="PA14/GLEYA"/>
</dbReference>
<accession>A0A934VKZ6</accession>
<dbReference type="Pfam" id="PF14310">
    <property type="entry name" value="Fn3-like"/>
    <property type="match status" value="1"/>
</dbReference>
<dbReference type="PANTHER" id="PTHR42721">
    <property type="entry name" value="SUGAR HYDROLASE-RELATED"/>
    <property type="match status" value="1"/>
</dbReference>
<evidence type="ECO:0000256" key="3">
    <source>
        <dbReference type="ARBA" id="ARBA00022801"/>
    </source>
</evidence>
<keyword evidence="2 4" id="KW-0732">Signal</keyword>
<evidence type="ECO:0000313" key="7">
    <source>
        <dbReference type="Proteomes" id="UP000617628"/>
    </source>
</evidence>
<dbReference type="GO" id="GO:0009044">
    <property type="term" value="F:xylan 1,4-beta-xylosidase activity"/>
    <property type="evidence" value="ECO:0007669"/>
    <property type="project" value="InterPro"/>
</dbReference>
<sequence length="853" mass="94204">MKLKILLTLLTMASAAAAVPDRTALNDRSDKMAAEIVAQMTLDEKLKLIEMQNKAVERFSIPAHHWWNEALHGVARRGKATQFPITLSMASTWSTDLIHSMATAIGDEARALHHADTPGDAAGIYHGLTIWSPVVNIARDPRWGRTEETYGEDVLLNKSMGVAFVSGIQGDHPDFLKTVGTVKHFVCNNTEYNRLETNPGVTERALREFYFPAYKAAIHEAGVESFMSAYNGVNGAPCSANSWLLKDVLRDEWGFRGTVVTDVLVPRWMFKEHHFTKDGPTSAAAMINAGCDVYCDGEPAWAKQAIESGLLRESELDRAVTQSLSTRIKLGLLRPDEDNPFTKISTDVVGCDEHVAIARQIAREGAVLLKNENKTLPAVKSKYDRIVLAGPYVTATPLGGYSGTPTKPTVSPLDGFANIAAGDFEISTLMGGTWGVVPEANLHVPGDPATRGLRGEYFSNIKLEGSPAGTRVDPVIDFEWLKPLTHVDPFVPQPNVSIRWTGSLVPNRTGEHIFSLEAKLGARVWIDGKQILDLWWGRSAEHQVSEPIRLEAGKSVDVRIEYYDKPPRYGGIQPGEKIFVKLSWMEPVLTQKKVDKAKDLLVYCGGLTHSMAREGLDIMDLSFPAEQLEEIAELSKTYPNILLVVNGGTTAQLDKVGEHVSAILYQWFPGQEGGNALAELVTGRVNPSGHLPLTVYKDASKLPDFDDYEPRKGRTYMYARDNITYGFGEGLSYSAFEYSNMKVEHDVDDIRISLDVTNQSNIDGQDVVQIYVKNLDSLQYQPDLQLKAFEKVAIQAGQSVSVELEIPIESLAWWDVEKQAFVVDESRYRIMAGHSSREIALDHVVNLGASPSL</sequence>
<dbReference type="Gene3D" id="2.60.40.10">
    <property type="entry name" value="Immunoglobulins"/>
    <property type="match status" value="1"/>
</dbReference>
<comment type="similarity">
    <text evidence="1">Belongs to the glycosyl hydrolase 3 family.</text>
</comment>
<organism evidence="6 7">
    <name type="scientific">Pelagicoccus mobilis</name>
    <dbReference type="NCBI Taxonomy" id="415221"/>
    <lineage>
        <taxon>Bacteria</taxon>
        <taxon>Pseudomonadati</taxon>
        <taxon>Verrucomicrobiota</taxon>
        <taxon>Opitutia</taxon>
        <taxon>Puniceicoccales</taxon>
        <taxon>Pelagicoccaceae</taxon>
        <taxon>Pelagicoccus</taxon>
    </lineage>
</organism>
<dbReference type="PRINTS" id="PR00133">
    <property type="entry name" value="GLHYDRLASE3"/>
</dbReference>
<dbReference type="InterPro" id="IPR002772">
    <property type="entry name" value="Glyco_hydro_3_C"/>
</dbReference>
<proteinExistence type="inferred from homology"/>
<dbReference type="EMBL" id="JAENIL010000016">
    <property type="protein sequence ID" value="MBK1877221.1"/>
    <property type="molecule type" value="Genomic_DNA"/>
</dbReference>
<dbReference type="GO" id="GO:0046556">
    <property type="term" value="F:alpha-L-arabinofuranosidase activity"/>
    <property type="evidence" value="ECO:0007669"/>
    <property type="project" value="TreeGrafter"/>
</dbReference>
<gene>
    <name evidence="6" type="ORF">JIN87_10095</name>
</gene>
<dbReference type="Gene3D" id="2.60.120.380">
    <property type="match status" value="1"/>
</dbReference>
<dbReference type="GO" id="GO:0045493">
    <property type="term" value="P:xylan catabolic process"/>
    <property type="evidence" value="ECO:0007669"/>
    <property type="project" value="InterPro"/>
</dbReference>
<dbReference type="InterPro" id="IPR036881">
    <property type="entry name" value="Glyco_hydro_3_C_sf"/>
</dbReference>
<dbReference type="Pfam" id="PF07691">
    <property type="entry name" value="PA14"/>
    <property type="match status" value="1"/>
</dbReference>
<dbReference type="InterPro" id="IPR017853">
    <property type="entry name" value="GH"/>
</dbReference>
<feature type="chain" id="PRO_5037552258" evidence="4">
    <location>
        <begin position="19"/>
        <end position="853"/>
    </location>
</feature>
<dbReference type="PANTHER" id="PTHR42721:SF3">
    <property type="entry name" value="BETA-D-XYLOSIDASE 5-RELATED"/>
    <property type="match status" value="1"/>
</dbReference>
<dbReference type="InterPro" id="IPR001764">
    <property type="entry name" value="Glyco_hydro_3_N"/>
</dbReference>
<dbReference type="Gene3D" id="3.20.20.300">
    <property type="entry name" value="Glycoside hydrolase, family 3, N-terminal domain"/>
    <property type="match status" value="1"/>
</dbReference>
<evidence type="ECO:0000256" key="2">
    <source>
        <dbReference type="ARBA" id="ARBA00022729"/>
    </source>
</evidence>
<dbReference type="SMART" id="SM01217">
    <property type="entry name" value="Fn3_like"/>
    <property type="match status" value="1"/>
</dbReference>
<keyword evidence="3 6" id="KW-0378">Hydrolase</keyword>
<reference evidence="6" key="1">
    <citation type="submission" date="2021-01" db="EMBL/GenBank/DDBJ databases">
        <title>Modified the classification status of verrucomicrobia.</title>
        <authorList>
            <person name="Feng X."/>
        </authorList>
    </citation>
    <scope>NUCLEOTIDE SEQUENCE</scope>
    <source>
        <strain evidence="6">KCTC 13126</strain>
    </source>
</reference>
<evidence type="ECO:0000256" key="4">
    <source>
        <dbReference type="SAM" id="SignalP"/>
    </source>
</evidence>
<dbReference type="InterPro" id="IPR013783">
    <property type="entry name" value="Ig-like_fold"/>
</dbReference>
<dbReference type="InterPro" id="IPR044993">
    <property type="entry name" value="BXL"/>
</dbReference>
<dbReference type="SUPFAM" id="SSF56988">
    <property type="entry name" value="Anthrax protective antigen"/>
    <property type="match status" value="1"/>
</dbReference>
<dbReference type="AlphaFoldDB" id="A0A934VKZ6"/>
<dbReference type="Proteomes" id="UP000617628">
    <property type="component" value="Unassembled WGS sequence"/>
</dbReference>